<dbReference type="InterPro" id="IPR006311">
    <property type="entry name" value="TAT_signal"/>
</dbReference>
<reference evidence="2" key="1">
    <citation type="submission" date="2023-10" db="EMBL/GenBank/DDBJ databases">
        <authorList>
            <person name="Chen Y."/>
            <person name="Shah S."/>
            <person name="Dougan E. K."/>
            <person name="Thang M."/>
            <person name="Chan C."/>
        </authorList>
    </citation>
    <scope>NUCLEOTIDE SEQUENCE [LARGE SCALE GENOMIC DNA]</scope>
</reference>
<keyword evidence="3" id="KW-1185">Reference proteome</keyword>
<feature type="domain" description="PA" evidence="1">
    <location>
        <begin position="169"/>
        <end position="211"/>
    </location>
</feature>
<dbReference type="Pfam" id="PF02225">
    <property type="entry name" value="PA"/>
    <property type="match status" value="1"/>
</dbReference>
<dbReference type="InterPro" id="IPR046450">
    <property type="entry name" value="PA_dom_sf"/>
</dbReference>
<dbReference type="Proteomes" id="UP001189429">
    <property type="component" value="Unassembled WGS sequence"/>
</dbReference>
<dbReference type="Gene3D" id="3.50.30.30">
    <property type="match status" value="1"/>
</dbReference>
<dbReference type="PROSITE" id="PS51318">
    <property type="entry name" value="TAT"/>
    <property type="match status" value="1"/>
</dbReference>
<gene>
    <name evidence="2" type="ORF">PCOR1329_LOCUS52410</name>
</gene>
<protein>
    <recommendedName>
        <fullName evidence="1">PA domain-containing protein</fullName>
    </recommendedName>
</protein>
<evidence type="ECO:0000313" key="3">
    <source>
        <dbReference type="Proteomes" id="UP001189429"/>
    </source>
</evidence>
<dbReference type="EMBL" id="CAUYUJ010016378">
    <property type="protein sequence ID" value="CAK0864577.1"/>
    <property type="molecule type" value="Genomic_DNA"/>
</dbReference>
<evidence type="ECO:0000259" key="1">
    <source>
        <dbReference type="Pfam" id="PF02225"/>
    </source>
</evidence>
<dbReference type="SUPFAM" id="SSF52025">
    <property type="entry name" value="PA domain"/>
    <property type="match status" value="1"/>
</dbReference>
<sequence>MPAPALRAARRGGRALLAAAALGAVLASWWLREGGHRAWAGPADKGGDRAAASRTAEGQSRRRLLEGTAAASVAAWAAAPEEADAFRGDRIQNAKATYVPKIRRFYQELFGYRDDIYLQVELKKGDAASRVFYQTRPAEWSAGADSKFDGEIAFATDAQGFENSDVGFGCASYKGVEGKVVFIKRGKCPFSDKMMFAKEAGAKAVVVYDTKIAKMDIRTSNIGVSRSLAVSVRSQGDALSGANIFTPREQGVTEMAVDKGKDAPTLEAVMMSLVNGTEVSQAFEAGAQPRVLDVKRFDRVSAGIDEFIQQKKLKKMLNEMEVYGNTMREAKDDFSDPIIKELKKLREAFGAAVREKDLPKARISFKAWYDKLDPLGQYQLLELV</sequence>
<name>A0ABN9UXA6_9DINO</name>
<evidence type="ECO:0000313" key="2">
    <source>
        <dbReference type="EMBL" id="CAK0864577.1"/>
    </source>
</evidence>
<dbReference type="InterPro" id="IPR003137">
    <property type="entry name" value="PA_domain"/>
</dbReference>
<comment type="caution">
    <text evidence="2">The sequence shown here is derived from an EMBL/GenBank/DDBJ whole genome shotgun (WGS) entry which is preliminary data.</text>
</comment>
<organism evidence="2 3">
    <name type="scientific">Prorocentrum cordatum</name>
    <dbReference type="NCBI Taxonomy" id="2364126"/>
    <lineage>
        <taxon>Eukaryota</taxon>
        <taxon>Sar</taxon>
        <taxon>Alveolata</taxon>
        <taxon>Dinophyceae</taxon>
        <taxon>Prorocentrales</taxon>
        <taxon>Prorocentraceae</taxon>
        <taxon>Prorocentrum</taxon>
    </lineage>
</organism>
<accession>A0ABN9UXA6</accession>
<dbReference type="CDD" id="cd00538">
    <property type="entry name" value="PA"/>
    <property type="match status" value="1"/>
</dbReference>
<proteinExistence type="predicted"/>